<dbReference type="InterPro" id="IPR006696">
    <property type="entry name" value="DUF423"/>
</dbReference>
<proteinExistence type="predicted"/>
<sequence>MLLGNANLWRAGCLLGATAILTGAFGSHGLKARLGPKADPSRIEAWKTAAHYQLVHAVATCVAVSAKRSPLAGSLFVAGSILFSGSIYALVWGQDKYRFLGPVTPLGGVALIGGWLAMLL</sequence>
<evidence type="ECO:0000256" key="1">
    <source>
        <dbReference type="ARBA" id="ARBA00004141"/>
    </source>
</evidence>
<dbReference type="AlphaFoldDB" id="A0A8H8DHP4"/>
<accession>A0A8H8DHP4</accession>
<dbReference type="OrthoDB" id="269173at2759"/>
<evidence type="ECO:0008006" key="8">
    <source>
        <dbReference type="Google" id="ProtNLM"/>
    </source>
</evidence>
<comment type="subcellular location">
    <subcellularLocation>
        <location evidence="1">Membrane</location>
        <topology evidence="1">Multi-pass membrane protein</topology>
    </subcellularLocation>
</comment>
<keyword evidence="2 5" id="KW-0812">Transmembrane</keyword>
<name>A0A8H8DHP4_9FUNG</name>
<dbReference type="EMBL" id="JAEFCI010007578">
    <property type="protein sequence ID" value="KAG5458979.1"/>
    <property type="molecule type" value="Genomic_DNA"/>
</dbReference>
<feature type="transmembrane region" description="Helical" evidence="5">
    <location>
        <begin position="99"/>
        <end position="119"/>
    </location>
</feature>
<feature type="transmembrane region" description="Helical" evidence="5">
    <location>
        <begin position="73"/>
        <end position="93"/>
    </location>
</feature>
<gene>
    <name evidence="6" type="ORF">BJ554DRAFT_701</name>
</gene>
<reference evidence="6 7" key="1">
    <citation type="journal article" name="Sci. Rep.">
        <title>Genome-scale phylogenetic analyses confirm Olpidium as the closest living zoosporic fungus to the non-flagellated, terrestrial fungi.</title>
        <authorList>
            <person name="Chang Y."/>
            <person name="Rochon D."/>
            <person name="Sekimoto S."/>
            <person name="Wang Y."/>
            <person name="Chovatia M."/>
            <person name="Sandor L."/>
            <person name="Salamov A."/>
            <person name="Grigoriev I.V."/>
            <person name="Stajich J.E."/>
            <person name="Spatafora J.W."/>
        </authorList>
    </citation>
    <scope>NUCLEOTIDE SEQUENCE [LARGE SCALE GENOMIC DNA]</scope>
    <source>
        <strain evidence="6">S191</strain>
    </source>
</reference>
<keyword evidence="7" id="KW-1185">Reference proteome</keyword>
<evidence type="ECO:0000256" key="5">
    <source>
        <dbReference type="SAM" id="Phobius"/>
    </source>
</evidence>
<comment type="caution">
    <text evidence="6">The sequence shown here is derived from an EMBL/GenBank/DDBJ whole genome shotgun (WGS) entry which is preliminary data.</text>
</comment>
<protein>
    <recommendedName>
        <fullName evidence="8">DUF423-domain-containing protein</fullName>
    </recommendedName>
</protein>
<evidence type="ECO:0000313" key="6">
    <source>
        <dbReference type="EMBL" id="KAG5458979.1"/>
    </source>
</evidence>
<keyword evidence="4 5" id="KW-0472">Membrane</keyword>
<dbReference type="Proteomes" id="UP000673691">
    <property type="component" value="Unassembled WGS sequence"/>
</dbReference>
<dbReference type="PANTHER" id="PTHR43461">
    <property type="entry name" value="TRANSMEMBRANE PROTEIN 256"/>
    <property type="match status" value="1"/>
</dbReference>
<evidence type="ECO:0000313" key="7">
    <source>
        <dbReference type="Proteomes" id="UP000673691"/>
    </source>
</evidence>
<evidence type="ECO:0000256" key="2">
    <source>
        <dbReference type="ARBA" id="ARBA00022692"/>
    </source>
</evidence>
<dbReference type="Pfam" id="PF04241">
    <property type="entry name" value="DUF423"/>
    <property type="match status" value="1"/>
</dbReference>
<evidence type="ECO:0000256" key="3">
    <source>
        <dbReference type="ARBA" id="ARBA00022989"/>
    </source>
</evidence>
<dbReference type="PANTHER" id="PTHR43461:SF1">
    <property type="entry name" value="TRANSMEMBRANE PROTEIN 256"/>
    <property type="match status" value="1"/>
</dbReference>
<keyword evidence="3 5" id="KW-1133">Transmembrane helix</keyword>
<dbReference type="GO" id="GO:0016020">
    <property type="term" value="C:membrane"/>
    <property type="evidence" value="ECO:0007669"/>
    <property type="project" value="UniProtKB-SubCell"/>
</dbReference>
<organism evidence="6 7">
    <name type="scientific">Olpidium bornovanus</name>
    <dbReference type="NCBI Taxonomy" id="278681"/>
    <lineage>
        <taxon>Eukaryota</taxon>
        <taxon>Fungi</taxon>
        <taxon>Fungi incertae sedis</taxon>
        <taxon>Olpidiomycota</taxon>
        <taxon>Olpidiomycotina</taxon>
        <taxon>Olpidiomycetes</taxon>
        <taxon>Olpidiales</taxon>
        <taxon>Olpidiaceae</taxon>
        <taxon>Olpidium</taxon>
    </lineage>
</organism>
<evidence type="ECO:0000256" key="4">
    <source>
        <dbReference type="ARBA" id="ARBA00023136"/>
    </source>
</evidence>